<accession>A0A7S9D9Q7</accession>
<evidence type="ECO:0000313" key="3">
    <source>
        <dbReference type="Proteomes" id="UP000594621"/>
    </source>
</evidence>
<reference evidence="2 3" key="1">
    <citation type="submission" date="2020-09" db="EMBL/GenBank/DDBJ databases">
        <title>Complete genomes of bradyrhizobia occurring on native shrubby legumes in Australia.</title>
        <authorList>
            <person name="Lafay B."/>
        </authorList>
    </citation>
    <scope>NUCLEOTIDE SEQUENCE [LARGE SCALE GENOMIC DNA]</scope>
    <source>
        <strain evidence="2 3">BDV5040</strain>
    </source>
</reference>
<keyword evidence="3" id="KW-1185">Reference proteome</keyword>
<name>A0A7S9D9Q7_9BRAD</name>
<dbReference type="Proteomes" id="UP000594621">
    <property type="component" value="Chromosome"/>
</dbReference>
<sequence length="219" mass="24988">MSDEKPKTIEKRSKAIKRRFYEMRLDFRIQSAPGVDWENIDELAPDTGELDPFLRRGFPNYPEAPRFVFDRKLGRAPLDFEQFSKYWLISDRMKAVFEAVDPAGFAFAACDVRLARGSYNGPSYWLCDIVRVLDAVDESRSRLEIGIVDDPKYRNFGLKYYSTLLVGGAKLVFKEDVVARAHIFRMAHLEATIICDQLLKDACKNAGVAGVSFRDASKL</sequence>
<organism evidence="2 3">
    <name type="scientific">Bradyrhizobium commune</name>
    <dbReference type="NCBI Taxonomy" id="83627"/>
    <lineage>
        <taxon>Bacteria</taxon>
        <taxon>Pseudomonadati</taxon>
        <taxon>Pseudomonadota</taxon>
        <taxon>Alphaproteobacteria</taxon>
        <taxon>Hyphomicrobiales</taxon>
        <taxon>Nitrobacteraceae</taxon>
        <taxon>Bradyrhizobium</taxon>
    </lineage>
</organism>
<evidence type="ECO:0000259" key="1">
    <source>
        <dbReference type="Pfam" id="PF07791"/>
    </source>
</evidence>
<protein>
    <submittedName>
        <fullName evidence="2">DUF1629 domain-containing protein</fullName>
    </submittedName>
</protein>
<dbReference type="EMBL" id="CP061379">
    <property type="protein sequence ID" value="QPF93757.1"/>
    <property type="molecule type" value="Genomic_DNA"/>
</dbReference>
<dbReference type="InterPro" id="IPR012433">
    <property type="entry name" value="Imm11"/>
</dbReference>
<dbReference type="KEGG" id="bcou:IC761_11035"/>
<dbReference type="Pfam" id="PF07791">
    <property type="entry name" value="Imm11"/>
    <property type="match status" value="1"/>
</dbReference>
<dbReference type="RefSeq" id="WP_195803264.1">
    <property type="nucleotide sequence ID" value="NZ_CP061379.1"/>
</dbReference>
<evidence type="ECO:0000313" key="2">
    <source>
        <dbReference type="EMBL" id="QPF93757.1"/>
    </source>
</evidence>
<feature type="domain" description="Immunity MXAN-0049 protein" evidence="1">
    <location>
        <begin position="20"/>
        <end position="217"/>
    </location>
</feature>
<gene>
    <name evidence="2" type="ORF">IC761_11035</name>
</gene>
<dbReference type="AlphaFoldDB" id="A0A7S9D9Q7"/>
<proteinExistence type="predicted"/>